<feature type="transmembrane region" description="Helical" evidence="17">
    <location>
        <begin position="269"/>
        <end position="288"/>
    </location>
</feature>
<dbReference type="PANTHER" id="PTHR33751:SF13">
    <property type="entry name" value="CYTOCHROME BC1 COMPLEX CYTOCHROME C SUBUNIT"/>
    <property type="match status" value="1"/>
</dbReference>
<evidence type="ECO:0000256" key="20">
    <source>
        <dbReference type="SAM" id="MobiDB-lite"/>
    </source>
</evidence>
<keyword evidence="4 17" id="KW-0813">Transport</keyword>
<evidence type="ECO:0000256" key="7">
    <source>
        <dbReference type="ARBA" id="ARBA00022660"/>
    </source>
</evidence>
<dbReference type="GO" id="GO:0008121">
    <property type="term" value="F:quinol-cytochrome-c reductase activity"/>
    <property type="evidence" value="ECO:0007669"/>
    <property type="project" value="UniProtKB-UniRule"/>
</dbReference>
<feature type="domain" description="Cytochrome c" evidence="21">
    <location>
        <begin position="171"/>
        <end position="249"/>
    </location>
</feature>
<dbReference type="PROSITE" id="PS51007">
    <property type="entry name" value="CYTC"/>
    <property type="match status" value="2"/>
</dbReference>
<dbReference type="Gene3D" id="1.10.760.10">
    <property type="entry name" value="Cytochrome c-like domain"/>
    <property type="match status" value="2"/>
</dbReference>
<accession>A0A1S1LGI0</accession>
<organism evidence="22 23">
    <name type="scientific">Mycobacteroides franklinii</name>
    <dbReference type="NCBI Taxonomy" id="948102"/>
    <lineage>
        <taxon>Bacteria</taxon>
        <taxon>Bacillati</taxon>
        <taxon>Actinomycetota</taxon>
        <taxon>Actinomycetes</taxon>
        <taxon>Mycobacteriales</taxon>
        <taxon>Mycobacteriaceae</taxon>
        <taxon>Mycobacteroides</taxon>
    </lineage>
</organism>
<keyword evidence="7 17" id="KW-0679">Respiratory chain</keyword>
<feature type="binding site" description="axial binding residue" evidence="19">
    <location>
        <position position="188"/>
    </location>
    <ligand>
        <name>heme c</name>
        <dbReference type="ChEBI" id="CHEBI:61717"/>
        <label>2</label>
    </ligand>
    <ligandPart>
        <name>Fe</name>
        <dbReference type="ChEBI" id="CHEBI:18248"/>
    </ligandPart>
</feature>
<keyword evidence="12 17" id="KW-0249">Electron transport</keyword>
<evidence type="ECO:0000256" key="9">
    <source>
        <dbReference type="ARBA" id="ARBA00022723"/>
    </source>
</evidence>
<evidence type="ECO:0000256" key="15">
    <source>
        <dbReference type="ARBA" id="ARBA00023136"/>
    </source>
</evidence>
<comment type="PTM">
    <text evidence="18">Binds 2 heme c groups covalently per subunit.</text>
</comment>
<dbReference type="InterPro" id="IPR036909">
    <property type="entry name" value="Cyt_c-like_dom_sf"/>
</dbReference>
<keyword evidence="13 17" id="KW-1133">Transmembrane helix</keyword>
<evidence type="ECO:0000256" key="19">
    <source>
        <dbReference type="PIRSR" id="PIRSR000007-51"/>
    </source>
</evidence>
<evidence type="ECO:0000256" key="6">
    <source>
        <dbReference type="ARBA" id="ARBA00022617"/>
    </source>
</evidence>
<evidence type="ECO:0000256" key="3">
    <source>
        <dbReference type="ARBA" id="ARBA00017819"/>
    </source>
</evidence>
<evidence type="ECO:0000256" key="16">
    <source>
        <dbReference type="ARBA" id="ARBA00029351"/>
    </source>
</evidence>
<comment type="caution">
    <text evidence="22">The sequence shown here is derived from an EMBL/GenBank/DDBJ whole genome shotgun (WGS) entry which is preliminary data.</text>
</comment>
<evidence type="ECO:0000313" key="23">
    <source>
        <dbReference type="Proteomes" id="UP000179616"/>
    </source>
</evidence>
<comment type="subcellular location">
    <subcellularLocation>
        <location evidence="1 17">Cell membrane</location>
        <topology evidence="1 17">Multi-pass membrane protein</topology>
    </subcellularLocation>
</comment>
<feature type="binding site" description="covalent" evidence="18">
    <location>
        <position position="83"/>
    </location>
    <ligand>
        <name>heme c</name>
        <dbReference type="ChEBI" id="CHEBI:61717"/>
        <label>1</label>
    </ligand>
</feature>
<dbReference type="GO" id="GO:0020037">
    <property type="term" value="F:heme binding"/>
    <property type="evidence" value="ECO:0007669"/>
    <property type="project" value="UniProtKB-UniRule"/>
</dbReference>
<evidence type="ECO:0000256" key="4">
    <source>
        <dbReference type="ARBA" id="ARBA00022448"/>
    </source>
</evidence>
<feature type="binding site" description="covalent" evidence="18">
    <location>
        <position position="187"/>
    </location>
    <ligand>
        <name>heme c</name>
        <dbReference type="ChEBI" id="CHEBI:61717"/>
        <label>2</label>
    </ligand>
</feature>
<evidence type="ECO:0000256" key="13">
    <source>
        <dbReference type="ARBA" id="ARBA00022989"/>
    </source>
</evidence>
<keyword evidence="14 17" id="KW-0408">Iron</keyword>
<dbReference type="PIRSF" id="PIRSF000007">
    <property type="entry name" value="Ubiq_cycred_cyc"/>
    <property type="match status" value="1"/>
</dbReference>
<keyword evidence="10" id="KW-0677">Repeat</keyword>
<comment type="caution">
    <text evidence="17">Lacks conserved residue(s) required for the propagation of feature annotation.</text>
</comment>
<dbReference type="Pfam" id="PF00034">
    <property type="entry name" value="Cytochrom_C"/>
    <property type="match status" value="1"/>
</dbReference>
<dbReference type="InterPro" id="IPR009056">
    <property type="entry name" value="Cyt_c-like_dom"/>
</dbReference>
<evidence type="ECO:0000313" key="22">
    <source>
        <dbReference type="EMBL" id="OHU30345.1"/>
    </source>
</evidence>
<feature type="region of interest" description="Disordered" evidence="20">
    <location>
        <begin position="1"/>
        <end position="28"/>
    </location>
</feature>
<dbReference type="InterPro" id="IPR050597">
    <property type="entry name" value="Cytochrome_c_Oxidase_Subunit"/>
</dbReference>
<evidence type="ECO:0000256" key="5">
    <source>
        <dbReference type="ARBA" id="ARBA00022475"/>
    </source>
</evidence>
<evidence type="ECO:0000256" key="18">
    <source>
        <dbReference type="PIRSR" id="PIRSR000007-50"/>
    </source>
</evidence>
<sequence length="290" mass="30634">MTKPSPVKGAQQVSVEPAKDTAAKNRARRKFRRRVSAGLLLLIALVVAGGLASTFTPTPQVAVADEDKSALLRTGKQLYETSCITCHGANLQGVPDRGPSLIGVGEAAVYFQVSTGRMPAMRNEAQAQRKDPIFDEEQTDALGAYIQANGGGPQVIRDRDGAVAQESLRGNNIARGGDLFRLNCASCHNFTGRGGALSSGKFAPELDPATEQQIYTAMLTGPQNMPKFSDRQLTLDEKKDIIAYVRASSETPDPGGYGLGGFGPTSEGMAMWIIGIVAAIAAALWIGARA</sequence>
<evidence type="ECO:0000256" key="17">
    <source>
        <dbReference type="PIRNR" id="PIRNR000007"/>
    </source>
</evidence>
<dbReference type="Pfam" id="PF13442">
    <property type="entry name" value="Cytochrome_CBB3"/>
    <property type="match status" value="1"/>
</dbReference>
<comment type="subunit">
    <text evidence="17">The cytochrome bc1 complex is composed of a cytochrome b (QcrB), the Rieske iron-sulfur protein (QcrA) and a diheme cytochrome c (QcrC) subunit.</text>
</comment>
<evidence type="ECO:0000256" key="12">
    <source>
        <dbReference type="ARBA" id="ARBA00022982"/>
    </source>
</evidence>
<dbReference type="STRING" id="948102.BKG76_00750"/>
<dbReference type="GO" id="GO:0005506">
    <property type="term" value="F:iron ion binding"/>
    <property type="evidence" value="ECO:0007669"/>
    <property type="project" value="UniProtKB-UniRule"/>
</dbReference>
<dbReference type="RefSeq" id="WP_070935096.1">
    <property type="nucleotide sequence ID" value="NZ_JYKC01000016.1"/>
</dbReference>
<protein>
    <recommendedName>
        <fullName evidence="3 17">Cytochrome bc1 complex cytochrome c subunit</fullName>
        <ecNumber evidence="2 17">7.1.1.8</ecNumber>
    </recommendedName>
</protein>
<keyword evidence="15 17" id="KW-0472">Membrane</keyword>
<feature type="binding site" description="covalent" evidence="18">
    <location>
        <position position="86"/>
    </location>
    <ligand>
        <name>heme c</name>
        <dbReference type="ChEBI" id="CHEBI:61717"/>
        <label>1</label>
    </ligand>
</feature>
<proteinExistence type="predicted"/>
<dbReference type="GeneID" id="57165313"/>
<keyword evidence="6 17" id="KW-0349">Heme</keyword>
<dbReference type="SUPFAM" id="SSF46626">
    <property type="entry name" value="Cytochrome c"/>
    <property type="match status" value="2"/>
</dbReference>
<evidence type="ECO:0000256" key="2">
    <source>
        <dbReference type="ARBA" id="ARBA00012951"/>
    </source>
</evidence>
<dbReference type="Proteomes" id="UP000179616">
    <property type="component" value="Unassembled WGS sequence"/>
</dbReference>
<evidence type="ECO:0000256" key="8">
    <source>
        <dbReference type="ARBA" id="ARBA00022692"/>
    </source>
</evidence>
<dbReference type="OrthoDB" id="9811281at2"/>
<evidence type="ECO:0000256" key="11">
    <source>
        <dbReference type="ARBA" id="ARBA00022967"/>
    </source>
</evidence>
<feature type="binding site" description="covalent" evidence="18">
    <location>
        <position position="184"/>
    </location>
    <ligand>
        <name>heme c</name>
        <dbReference type="ChEBI" id="CHEBI:61717"/>
        <label>2</label>
    </ligand>
</feature>
<keyword evidence="5 17" id="KW-1003">Cell membrane</keyword>
<keyword evidence="9 17" id="KW-0479">Metal-binding</keyword>
<evidence type="ECO:0000259" key="21">
    <source>
        <dbReference type="PROSITE" id="PS51007"/>
    </source>
</evidence>
<name>A0A1S1LGI0_9MYCO</name>
<feature type="domain" description="Cytochrome c" evidence="21">
    <location>
        <begin position="70"/>
        <end position="150"/>
    </location>
</feature>
<comment type="catalytic activity">
    <reaction evidence="16 17">
        <text>a quinol + 2 Fe(III)-[cytochrome c](out) = a quinone + 2 Fe(II)-[cytochrome c](out) + 2 H(+)(out)</text>
        <dbReference type="Rhea" id="RHEA:11484"/>
        <dbReference type="Rhea" id="RHEA-COMP:10350"/>
        <dbReference type="Rhea" id="RHEA-COMP:14399"/>
        <dbReference type="ChEBI" id="CHEBI:15378"/>
        <dbReference type="ChEBI" id="CHEBI:24646"/>
        <dbReference type="ChEBI" id="CHEBI:29033"/>
        <dbReference type="ChEBI" id="CHEBI:29034"/>
        <dbReference type="ChEBI" id="CHEBI:132124"/>
        <dbReference type="EC" id="7.1.1.8"/>
    </reaction>
</comment>
<evidence type="ECO:0000256" key="10">
    <source>
        <dbReference type="ARBA" id="ARBA00022737"/>
    </source>
</evidence>
<dbReference type="GO" id="GO:0005886">
    <property type="term" value="C:plasma membrane"/>
    <property type="evidence" value="ECO:0007669"/>
    <property type="project" value="UniProtKB-SubCell"/>
</dbReference>
<dbReference type="InterPro" id="IPR009152">
    <property type="entry name" value="bc1_cytC-su"/>
</dbReference>
<dbReference type="PANTHER" id="PTHR33751">
    <property type="entry name" value="CBB3-TYPE CYTOCHROME C OXIDASE SUBUNIT FIXP"/>
    <property type="match status" value="1"/>
</dbReference>
<reference evidence="22 23" key="1">
    <citation type="submission" date="2016-10" db="EMBL/GenBank/DDBJ databases">
        <title>Evaluation of Human, Veterinary and Environmental Mycobacterium chelonae Isolates by Core Genome Phylogenomic Analysis, Targeted Gene Comparison, and Anti-microbial Susceptibility Patterns: A Tale of Mistaken Identities.</title>
        <authorList>
            <person name="Fogelson S.B."/>
            <person name="Camus A.C."/>
            <person name="Lorenz W."/>
            <person name="Vasireddy R."/>
            <person name="Vasireddy S."/>
            <person name="Smith T."/>
            <person name="Brown-Elliott B.A."/>
            <person name="Wallace R.J.Jr."/>
            <person name="Hasan N.A."/>
            <person name="Reischl U."/>
            <person name="Sanchez S."/>
        </authorList>
    </citation>
    <scope>NUCLEOTIDE SEQUENCE [LARGE SCALE GENOMIC DNA]</scope>
    <source>
        <strain evidence="22 23">1559</strain>
    </source>
</reference>
<dbReference type="AlphaFoldDB" id="A0A1S1LGI0"/>
<keyword evidence="8 17" id="KW-0812">Transmembrane</keyword>
<evidence type="ECO:0000256" key="1">
    <source>
        <dbReference type="ARBA" id="ARBA00004651"/>
    </source>
</evidence>
<feature type="binding site" description="axial binding residue" evidence="19">
    <location>
        <position position="87"/>
    </location>
    <ligand>
        <name>heme c</name>
        <dbReference type="ChEBI" id="CHEBI:61717"/>
        <label>1</label>
    </ligand>
    <ligandPart>
        <name>Fe</name>
        <dbReference type="ChEBI" id="CHEBI:18248"/>
    </ligandPart>
</feature>
<dbReference type="EC" id="7.1.1.8" evidence="2 17"/>
<dbReference type="EMBL" id="MLIK01000004">
    <property type="protein sequence ID" value="OHU30345.1"/>
    <property type="molecule type" value="Genomic_DNA"/>
</dbReference>
<gene>
    <name evidence="22" type="ORF">BKG76_00750</name>
</gene>
<evidence type="ECO:0000256" key="14">
    <source>
        <dbReference type="ARBA" id="ARBA00023004"/>
    </source>
</evidence>
<keyword evidence="11 17" id="KW-1278">Translocase</keyword>